<evidence type="ECO:0000256" key="3">
    <source>
        <dbReference type="ARBA" id="ARBA00022989"/>
    </source>
</evidence>
<keyword evidence="7" id="KW-1185">Reference proteome</keyword>
<dbReference type="EMBL" id="JBJXBP010000007">
    <property type="protein sequence ID" value="KAL3818027.1"/>
    <property type="molecule type" value="Genomic_DNA"/>
</dbReference>
<dbReference type="Proteomes" id="UP001634393">
    <property type="component" value="Unassembled WGS sequence"/>
</dbReference>
<dbReference type="GO" id="GO:0016020">
    <property type="term" value="C:membrane"/>
    <property type="evidence" value="ECO:0007669"/>
    <property type="project" value="UniProtKB-SubCell"/>
</dbReference>
<comment type="caution">
    <text evidence="6">The sequence shown here is derived from an EMBL/GenBank/DDBJ whole genome shotgun (WGS) entry which is preliminary data.</text>
</comment>
<comment type="similarity">
    <text evidence="5">Belongs to the ROH1 family.</text>
</comment>
<evidence type="ECO:0000313" key="7">
    <source>
        <dbReference type="Proteomes" id="UP001634393"/>
    </source>
</evidence>
<evidence type="ECO:0000256" key="5">
    <source>
        <dbReference type="ARBA" id="ARBA00035114"/>
    </source>
</evidence>
<protein>
    <submittedName>
        <fullName evidence="6">Uncharacterized protein</fullName>
    </submittedName>
</protein>
<evidence type="ECO:0000256" key="1">
    <source>
        <dbReference type="ARBA" id="ARBA00004167"/>
    </source>
</evidence>
<organism evidence="6 7">
    <name type="scientific">Penstemon smallii</name>
    <dbReference type="NCBI Taxonomy" id="265156"/>
    <lineage>
        <taxon>Eukaryota</taxon>
        <taxon>Viridiplantae</taxon>
        <taxon>Streptophyta</taxon>
        <taxon>Embryophyta</taxon>
        <taxon>Tracheophyta</taxon>
        <taxon>Spermatophyta</taxon>
        <taxon>Magnoliopsida</taxon>
        <taxon>eudicotyledons</taxon>
        <taxon>Gunneridae</taxon>
        <taxon>Pentapetalae</taxon>
        <taxon>asterids</taxon>
        <taxon>lamiids</taxon>
        <taxon>Lamiales</taxon>
        <taxon>Plantaginaceae</taxon>
        <taxon>Cheloneae</taxon>
        <taxon>Penstemon</taxon>
    </lineage>
</organism>
<reference evidence="6 7" key="1">
    <citation type="submission" date="2024-12" db="EMBL/GenBank/DDBJ databases">
        <title>The unique morphological basis and parallel evolutionary history of personate flowers in Penstemon.</title>
        <authorList>
            <person name="Depatie T.H."/>
            <person name="Wessinger C.A."/>
        </authorList>
    </citation>
    <scope>NUCLEOTIDE SEQUENCE [LARGE SCALE GENOMIC DNA]</scope>
    <source>
        <strain evidence="6">WTNN_2</strain>
        <tissue evidence="6">Leaf</tissue>
    </source>
</reference>
<evidence type="ECO:0000313" key="6">
    <source>
        <dbReference type="EMBL" id="KAL3818027.1"/>
    </source>
</evidence>
<dbReference type="InterPro" id="IPR008511">
    <property type="entry name" value="ROH1-like"/>
</dbReference>
<keyword evidence="3" id="KW-1133">Transmembrane helix</keyword>
<proteinExistence type="inferred from homology"/>
<comment type="subcellular location">
    <subcellularLocation>
        <location evidence="1">Membrane</location>
        <topology evidence="1">Single-pass membrane protein</topology>
    </subcellularLocation>
</comment>
<name>A0ABD3S0Q3_9LAMI</name>
<keyword evidence="4" id="KW-0472">Membrane</keyword>
<dbReference type="AlphaFoldDB" id="A0ABD3S0Q3"/>
<dbReference type="PANTHER" id="PTHR31509">
    <property type="entry name" value="BPS1-LIKE PROTEIN"/>
    <property type="match status" value="1"/>
</dbReference>
<accession>A0ABD3S0Q3</accession>
<dbReference type="Pfam" id="PF05633">
    <property type="entry name" value="ROH1-like"/>
    <property type="match status" value="1"/>
</dbReference>
<keyword evidence="2" id="KW-0812">Transmembrane</keyword>
<gene>
    <name evidence="6" type="ORF">ACJIZ3_003932</name>
</gene>
<evidence type="ECO:0000256" key="4">
    <source>
        <dbReference type="ARBA" id="ARBA00023136"/>
    </source>
</evidence>
<sequence>MPATDNQGSFLNRISIRRNQVTTMDNNHDQELEDLELFQKHVADRFSDLLPTTTTTAAAVDPSAAAADSPNSTHDVHIPPPPPPLLSISWFRNLLDAFLCCEAEFKAVLVSGRDASLFSKPPLDRLISELLERALKALDVCNAVTHGVELLRQWQKLAQIAVAGLQQSPIGEGQIRRAKKALTTLLTSMVTDDTNFGRRGTAAAANNKDRNFRSLSWSVAKSWSAAKQIQAMSANLVAPRGGESNGLAVPVYIMSTILVFVMWSLVAAIPCQERNGLGPHFQIPRQLGWAQPMIGLQEKIGEEWKKKEKKGTTGLLEEMQRMEKVAQSLVEFSDSFVFPLEEEKAAELAVQVSELAEICQKMEEGLGPLQQQVREVFHRIVRSRAEVLEVVEQVNKLSIPVPY</sequence>
<evidence type="ECO:0000256" key="2">
    <source>
        <dbReference type="ARBA" id="ARBA00022692"/>
    </source>
</evidence>